<protein>
    <recommendedName>
        <fullName evidence="1">2EXR domain-containing protein</fullName>
    </recommendedName>
</protein>
<dbReference type="PANTHER" id="PTHR35910">
    <property type="entry name" value="2EXR DOMAIN-CONTAINING PROTEIN"/>
    <property type="match status" value="1"/>
</dbReference>
<evidence type="ECO:0000259" key="1">
    <source>
        <dbReference type="Pfam" id="PF20150"/>
    </source>
</evidence>
<feature type="domain" description="2EXR" evidence="1">
    <location>
        <begin position="5"/>
        <end position="107"/>
    </location>
</feature>
<dbReference type="Pfam" id="PF20150">
    <property type="entry name" value="2EXR"/>
    <property type="match status" value="1"/>
</dbReference>
<dbReference type="AlphaFoldDB" id="A0A8K0W303"/>
<comment type="caution">
    <text evidence="2">The sequence shown here is derived from an EMBL/GenBank/DDBJ whole genome shotgun (WGS) entry which is preliminary data.</text>
</comment>
<proteinExistence type="predicted"/>
<name>A0A8K0W303_9PLEO</name>
<dbReference type="OrthoDB" id="3513892at2759"/>
<accession>A0A8K0W303</accession>
<dbReference type="EMBL" id="JAGMVJ010000002">
    <property type="protein sequence ID" value="KAH7092943.1"/>
    <property type="molecule type" value="Genomic_DNA"/>
</dbReference>
<dbReference type="PANTHER" id="PTHR35910:SF6">
    <property type="entry name" value="2EXR DOMAIN-CONTAINING PROTEIN"/>
    <property type="match status" value="1"/>
</dbReference>
<sequence>MSIARLPKELRLHIWSLAYFAEPPRLVALRTKPHNQDHDEQTFCPRYSPSPAPVVVNVCHEARTEASYQARKAGHIVCLQHGPSHRSTLENLQSIEDFYFRFETDILYLPLEGAHVQHFDDSPEVGLLHHFGIADCDASRLRNIAIGKVIWSGYYDGSFSNTIRMFPKISRLIMMVPDEVMERDPSKPVFVRAARRLVTLYKFDMRHGSGDPNDIMSLDVEFARLVAGALAIVPKETWAGWSDLGCEWVSADGPAQFNESMSWN</sequence>
<evidence type="ECO:0000313" key="2">
    <source>
        <dbReference type="EMBL" id="KAH7092943.1"/>
    </source>
</evidence>
<dbReference type="InterPro" id="IPR045518">
    <property type="entry name" value="2EXR"/>
</dbReference>
<evidence type="ECO:0000313" key="3">
    <source>
        <dbReference type="Proteomes" id="UP000813461"/>
    </source>
</evidence>
<reference evidence="2" key="1">
    <citation type="journal article" date="2021" name="Nat. Commun.">
        <title>Genetic determinants of endophytism in the Arabidopsis root mycobiome.</title>
        <authorList>
            <person name="Mesny F."/>
            <person name="Miyauchi S."/>
            <person name="Thiergart T."/>
            <person name="Pickel B."/>
            <person name="Atanasova L."/>
            <person name="Karlsson M."/>
            <person name="Huettel B."/>
            <person name="Barry K.W."/>
            <person name="Haridas S."/>
            <person name="Chen C."/>
            <person name="Bauer D."/>
            <person name="Andreopoulos W."/>
            <person name="Pangilinan J."/>
            <person name="LaButti K."/>
            <person name="Riley R."/>
            <person name="Lipzen A."/>
            <person name="Clum A."/>
            <person name="Drula E."/>
            <person name="Henrissat B."/>
            <person name="Kohler A."/>
            <person name="Grigoriev I.V."/>
            <person name="Martin F.M."/>
            <person name="Hacquard S."/>
        </authorList>
    </citation>
    <scope>NUCLEOTIDE SEQUENCE</scope>
    <source>
        <strain evidence="2">MPI-SDFR-AT-0120</strain>
    </source>
</reference>
<organism evidence="2 3">
    <name type="scientific">Paraphoma chrysanthemicola</name>
    <dbReference type="NCBI Taxonomy" id="798071"/>
    <lineage>
        <taxon>Eukaryota</taxon>
        <taxon>Fungi</taxon>
        <taxon>Dikarya</taxon>
        <taxon>Ascomycota</taxon>
        <taxon>Pezizomycotina</taxon>
        <taxon>Dothideomycetes</taxon>
        <taxon>Pleosporomycetidae</taxon>
        <taxon>Pleosporales</taxon>
        <taxon>Pleosporineae</taxon>
        <taxon>Phaeosphaeriaceae</taxon>
        <taxon>Paraphoma</taxon>
    </lineage>
</organism>
<gene>
    <name evidence="2" type="ORF">FB567DRAFT_159033</name>
</gene>
<dbReference type="Proteomes" id="UP000813461">
    <property type="component" value="Unassembled WGS sequence"/>
</dbReference>
<keyword evidence="3" id="KW-1185">Reference proteome</keyword>